<gene>
    <name evidence="2" type="ORF">SAMN05444365_106111</name>
</gene>
<dbReference type="AlphaFoldDB" id="A0A1H3QSZ8"/>
<dbReference type="EMBL" id="FNPH01000006">
    <property type="protein sequence ID" value="SDZ16557.1"/>
    <property type="molecule type" value="Genomic_DNA"/>
</dbReference>
<name>A0A1H3QSZ8_9ACTN</name>
<sequence>MTATGGWNRPASGRYRREANRKGWPLVSNRSNRPGLADWAARDAQSGPRWGDAEEQRPMNCPYHSRDTGPAGRA</sequence>
<accession>A0A1H3QSZ8</accession>
<keyword evidence="3" id="KW-1185">Reference proteome</keyword>
<proteinExistence type="predicted"/>
<protein>
    <submittedName>
        <fullName evidence="2">Uncharacterized protein</fullName>
    </submittedName>
</protein>
<organism evidence="2 3">
    <name type="scientific">Micromonospora pattaloongensis</name>
    <dbReference type="NCBI Taxonomy" id="405436"/>
    <lineage>
        <taxon>Bacteria</taxon>
        <taxon>Bacillati</taxon>
        <taxon>Actinomycetota</taxon>
        <taxon>Actinomycetes</taxon>
        <taxon>Micromonosporales</taxon>
        <taxon>Micromonosporaceae</taxon>
        <taxon>Micromonospora</taxon>
    </lineage>
</organism>
<evidence type="ECO:0000256" key="1">
    <source>
        <dbReference type="SAM" id="MobiDB-lite"/>
    </source>
</evidence>
<feature type="region of interest" description="Disordered" evidence="1">
    <location>
        <begin position="1"/>
        <end position="74"/>
    </location>
</feature>
<evidence type="ECO:0000313" key="3">
    <source>
        <dbReference type="Proteomes" id="UP000242415"/>
    </source>
</evidence>
<evidence type="ECO:0000313" key="2">
    <source>
        <dbReference type="EMBL" id="SDZ16557.1"/>
    </source>
</evidence>
<reference evidence="3" key="1">
    <citation type="submission" date="2016-10" db="EMBL/GenBank/DDBJ databases">
        <authorList>
            <person name="Varghese N."/>
            <person name="Submissions S."/>
        </authorList>
    </citation>
    <scope>NUCLEOTIDE SEQUENCE [LARGE SCALE GENOMIC DNA]</scope>
    <source>
        <strain evidence="3">DSM 45245</strain>
    </source>
</reference>
<dbReference type="Proteomes" id="UP000242415">
    <property type="component" value="Unassembled WGS sequence"/>
</dbReference>